<name>A0A814UP84_9BILA</name>
<dbReference type="PANTHER" id="PTHR46060:SF1">
    <property type="entry name" value="MARINER MOS1 TRANSPOSASE-LIKE PROTEIN"/>
    <property type="match status" value="1"/>
</dbReference>
<accession>A0A814UP84</accession>
<comment type="caution">
    <text evidence="3">The sequence shown here is derived from an EMBL/GenBank/DDBJ whole genome shotgun (WGS) entry which is preliminary data.</text>
</comment>
<evidence type="ECO:0000313" key="3">
    <source>
        <dbReference type="EMBL" id="CAF1177315.1"/>
    </source>
</evidence>
<dbReference type="Pfam" id="PF13565">
    <property type="entry name" value="HTH_32"/>
    <property type="match status" value="1"/>
</dbReference>
<keyword evidence="5" id="KW-1185">Reference proteome</keyword>
<dbReference type="EMBL" id="CAJNOH010000136">
    <property type="protein sequence ID" value="CAF0898289.1"/>
    <property type="molecule type" value="Genomic_DNA"/>
</dbReference>
<dbReference type="EMBL" id="CAJNOL010000721">
    <property type="protein sequence ID" value="CAF1177315.1"/>
    <property type="molecule type" value="Genomic_DNA"/>
</dbReference>
<sequence length="284" mass="33064">MLLTIFNKLNTIDMLYSLVDVNQRFDRLALDSLVIDHLNFVIKRDDIHSSSVEIDILSRICSKILPRINEKIIKLTLESHSMERVINAIDYPRLHSLSLVNYQPEILLRHLSVRTALHIEPIVIYNELYTVFVDEVPHLRTVQRWSKRFREGREEVEDEERPGRPITETTSENIEQVRDLINDDPYATIDELEARSGLSHGTVQRIVSDHLQFKKVTARYVAKHLTNSQKAERSTGPVLIHSVKRGQTIDHQYYINNCLKPVIDEIKNQRPTVGTRTIKLHHDN</sequence>
<evidence type="ECO:0008006" key="6">
    <source>
        <dbReference type="Google" id="ProtNLM"/>
    </source>
</evidence>
<evidence type="ECO:0000313" key="5">
    <source>
        <dbReference type="Proteomes" id="UP000663870"/>
    </source>
</evidence>
<gene>
    <name evidence="3" type="ORF">JXQ802_LOCUS23144</name>
    <name evidence="4" type="ORF">JXQ802_LOCUS25533</name>
    <name evidence="2" type="ORF">PYM288_LOCUS9392</name>
</gene>
<dbReference type="Proteomes" id="UP000663870">
    <property type="component" value="Unassembled WGS sequence"/>
</dbReference>
<organism evidence="3 5">
    <name type="scientific">Rotaria sordida</name>
    <dbReference type="NCBI Taxonomy" id="392033"/>
    <lineage>
        <taxon>Eukaryota</taxon>
        <taxon>Metazoa</taxon>
        <taxon>Spiralia</taxon>
        <taxon>Gnathifera</taxon>
        <taxon>Rotifera</taxon>
        <taxon>Eurotatoria</taxon>
        <taxon>Bdelloidea</taxon>
        <taxon>Philodinida</taxon>
        <taxon>Philodinidae</taxon>
        <taxon>Rotaria</taxon>
    </lineage>
</organism>
<evidence type="ECO:0000256" key="1">
    <source>
        <dbReference type="SAM" id="MobiDB-lite"/>
    </source>
</evidence>
<dbReference type="AlphaFoldDB" id="A0A814UP84"/>
<dbReference type="Proteomes" id="UP000663854">
    <property type="component" value="Unassembled WGS sequence"/>
</dbReference>
<evidence type="ECO:0000313" key="4">
    <source>
        <dbReference type="EMBL" id="CAF1222909.1"/>
    </source>
</evidence>
<feature type="region of interest" description="Disordered" evidence="1">
    <location>
        <begin position="150"/>
        <end position="169"/>
    </location>
</feature>
<dbReference type="PANTHER" id="PTHR46060">
    <property type="entry name" value="MARINER MOS1 TRANSPOSASE-LIKE PROTEIN"/>
    <property type="match status" value="1"/>
</dbReference>
<proteinExistence type="predicted"/>
<dbReference type="EMBL" id="CAJNOL010000865">
    <property type="protein sequence ID" value="CAF1222909.1"/>
    <property type="molecule type" value="Genomic_DNA"/>
</dbReference>
<dbReference type="InterPro" id="IPR052709">
    <property type="entry name" value="Transposase-MT_Hybrid"/>
</dbReference>
<protein>
    <recommendedName>
        <fullName evidence="6">Mos1 transposase HTH domain-containing protein</fullName>
    </recommendedName>
</protein>
<evidence type="ECO:0000313" key="2">
    <source>
        <dbReference type="EMBL" id="CAF0898289.1"/>
    </source>
</evidence>
<reference evidence="3" key="1">
    <citation type="submission" date="2021-02" db="EMBL/GenBank/DDBJ databases">
        <authorList>
            <person name="Nowell W R."/>
        </authorList>
    </citation>
    <scope>NUCLEOTIDE SEQUENCE</scope>
</reference>